<evidence type="ECO:0000313" key="1">
    <source>
        <dbReference type="EMBL" id="RUL46536.1"/>
    </source>
</evidence>
<reference evidence="1 2" key="1">
    <citation type="submission" date="2018-12" db="EMBL/GenBank/DDBJ databases">
        <title>Lysinibacillus antri sp. nov., isolated from a cave soil.</title>
        <authorList>
            <person name="Narsing Rao M.P."/>
            <person name="Zhang H."/>
            <person name="Dong Z.-Y."/>
            <person name="Niu X.-K."/>
            <person name="Zhang K."/>
            <person name="Fang B.-Z."/>
            <person name="Kang Y.-Q."/>
            <person name="Xiao M."/>
            <person name="Li W.-J."/>
        </authorList>
    </citation>
    <scope>NUCLEOTIDE SEQUENCE [LARGE SCALE GENOMIC DNA]</scope>
    <source>
        <strain evidence="1 2">SYSU K30002</strain>
    </source>
</reference>
<name>A0A3S0WE20_9BACI</name>
<accession>A0A3S0WE20</accession>
<organism evidence="1 2">
    <name type="scientific">Lysinibacillus antri</name>
    <dbReference type="NCBI Taxonomy" id="2498145"/>
    <lineage>
        <taxon>Bacteria</taxon>
        <taxon>Bacillati</taxon>
        <taxon>Bacillota</taxon>
        <taxon>Bacilli</taxon>
        <taxon>Bacillales</taxon>
        <taxon>Bacillaceae</taxon>
        <taxon>Lysinibacillus</taxon>
    </lineage>
</organism>
<dbReference type="AlphaFoldDB" id="A0A3S0WE20"/>
<keyword evidence="2" id="KW-1185">Reference proteome</keyword>
<evidence type="ECO:0000313" key="2">
    <source>
        <dbReference type="Proteomes" id="UP000287910"/>
    </source>
</evidence>
<proteinExistence type="predicted"/>
<dbReference type="Pfam" id="PF11148">
    <property type="entry name" value="DUF2922"/>
    <property type="match status" value="1"/>
</dbReference>
<dbReference type="RefSeq" id="WP_126660755.1">
    <property type="nucleotide sequence ID" value="NZ_RYYR01000044.1"/>
</dbReference>
<gene>
    <name evidence="1" type="ORF">EK386_19000</name>
</gene>
<comment type="caution">
    <text evidence="1">The sequence shown here is derived from an EMBL/GenBank/DDBJ whole genome shotgun (WGS) entry which is preliminary data.</text>
</comment>
<sequence length="80" mass="9096">MAETKTILQLDFISHEGKTVSIKLADPREDLTAEEIQNAMEQLNNTRVLYKIHGAYFVPAKIKGAKFIDTVTNEFDIEIE</sequence>
<protein>
    <submittedName>
        <fullName evidence="1">DUF2922 domain-containing protein</fullName>
    </submittedName>
</protein>
<dbReference type="InterPro" id="IPR021321">
    <property type="entry name" value="DUF2922"/>
</dbReference>
<dbReference type="EMBL" id="RYYR01000044">
    <property type="protein sequence ID" value="RUL46536.1"/>
    <property type="molecule type" value="Genomic_DNA"/>
</dbReference>
<dbReference type="Proteomes" id="UP000287910">
    <property type="component" value="Unassembled WGS sequence"/>
</dbReference>